<gene>
    <name evidence="1" type="ORF">M404DRAFT_374589</name>
    <name evidence="2" type="ORF">M404DRAFT_598759</name>
</gene>
<evidence type="ECO:0000313" key="3">
    <source>
        <dbReference type="Proteomes" id="UP000054217"/>
    </source>
</evidence>
<evidence type="ECO:0000313" key="1">
    <source>
        <dbReference type="EMBL" id="KIN94609.1"/>
    </source>
</evidence>
<proteinExistence type="predicted"/>
<dbReference type="AlphaFoldDB" id="A0A0C3N0E5"/>
<dbReference type="Proteomes" id="UP000054217">
    <property type="component" value="Unassembled WGS sequence"/>
</dbReference>
<keyword evidence="3" id="KW-1185">Reference proteome</keyword>
<organism evidence="1 3">
    <name type="scientific">Pisolithus tinctorius Marx 270</name>
    <dbReference type="NCBI Taxonomy" id="870435"/>
    <lineage>
        <taxon>Eukaryota</taxon>
        <taxon>Fungi</taxon>
        <taxon>Dikarya</taxon>
        <taxon>Basidiomycota</taxon>
        <taxon>Agaricomycotina</taxon>
        <taxon>Agaricomycetes</taxon>
        <taxon>Agaricomycetidae</taxon>
        <taxon>Boletales</taxon>
        <taxon>Sclerodermatineae</taxon>
        <taxon>Pisolithaceae</taxon>
        <taxon>Pisolithus</taxon>
    </lineage>
</organism>
<sequence>MPIPLIGTLVSDEFTNAKPPKAGLVMICTREVRVAYTLMPSQHAQNSNSWPRCVCTPPSVYKQR</sequence>
<name>A0A0C3N0E5_PISTI</name>
<reference evidence="1 3" key="1">
    <citation type="submission" date="2014-04" db="EMBL/GenBank/DDBJ databases">
        <authorList>
            <consortium name="DOE Joint Genome Institute"/>
            <person name="Kuo A."/>
            <person name="Kohler A."/>
            <person name="Costa M.D."/>
            <person name="Nagy L.G."/>
            <person name="Floudas D."/>
            <person name="Copeland A."/>
            <person name="Barry K.W."/>
            <person name="Cichocki N."/>
            <person name="Veneault-Fourrey C."/>
            <person name="LaButti K."/>
            <person name="Lindquist E.A."/>
            <person name="Lipzen A."/>
            <person name="Lundell T."/>
            <person name="Morin E."/>
            <person name="Murat C."/>
            <person name="Sun H."/>
            <person name="Tunlid A."/>
            <person name="Henrissat B."/>
            <person name="Grigoriev I.V."/>
            <person name="Hibbett D.S."/>
            <person name="Martin F."/>
            <person name="Nordberg H.P."/>
            <person name="Cantor M.N."/>
            <person name="Hua S.X."/>
        </authorList>
    </citation>
    <scope>NUCLEOTIDE SEQUENCE [LARGE SCALE GENOMIC DNA]</scope>
    <source>
        <strain evidence="1 3">Marx 270</strain>
    </source>
</reference>
<protein>
    <submittedName>
        <fullName evidence="1">Uncharacterized protein</fullName>
    </submittedName>
</protein>
<dbReference type="EMBL" id="KN832092">
    <property type="protein sequence ID" value="KIN94609.1"/>
    <property type="molecule type" value="Genomic_DNA"/>
</dbReference>
<reference evidence="1" key="3">
    <citation type="submission" date="2015-02" db="EMBL/GenBank/DDBJ databases">
        <title>Evolutionary Origins and Diversification of the Mycorrhizal Mutualists.</title>
        <authorList>
            <consortium name="DOE Joint Genome Institute"/>
            <consortium name="Mycorrhizal Genomics Consortium"/>
            <person name="Kohler A."/>
            <person name="Kuo A."/>
            <person name="Nagy L.G."/>
            <person name="Floudas D."/>
            <person name="Copeland A."/>
            <person name="Barry K.W."/>
            <person name="Cichocki N."/>
            <person name="Veneault-Fourrey C."/>
            <person name="LaButti K."/>
            <person name="Lindquist E.A."/>
            <person name="Lipzen A."/>
            <person name="Lundell T."/>
            <person name="Morin E."/>
            <person name="Murat C."/>
            <person name="Riley R."/>
            <person name="Ohm R."/>
            <person name="Sun H."/>
            <person name="Tunlid A."/>
            <person name="Henrissat B."/>
            <person name="Grigoriev I.V."/>
            <person name="Hibbett D.S."/>
            <person name="Martin F."/>
        </authorList>
    </citation>
    <scope>NUCLEOTIDE SEQUENCE</scope>
    <source>
        <strain evidence="1 3">Marx 270</strain>
    </source>
</reference>
<evidence type="ECO:0000313" key="2">
    <source>
        <dbReference type="EMBL" id="KIO04024.1"/>
    </source>
</evidence>
<dbReference type="EMBL" id="KN831973">
    <property type="protein sequence ID" value="KIO04024.1"/>
    <property type="molecule type" value="Genomic_DNA"/>
</dbReference>
<reference evidence="3" key="2">
    <citation type="submission" date="2015-01" db="EMBL/GenBank/DDBJ databases">
        <title>Evolutionary Origins and Diversification of the Mycorrhizal Mutualists.</title>
        <authorList>
            <consortium name="DOE Joint Genome Institute"/>
            <consortium name="Mycorrhizal Genomics Consortium"/>
            <person name="Kohler A."/>
            <person name="Kuo A."/>
            <person name="Nagy L.G."/>
            <person name="Floudas D."/>
            <person name="Copeland A."/>
            <person name="Barry K.W."/>
            <person name="Cichocki N."/>
            <person name="Veneault-Fourrey C."/>
            <person name="LaButti K."/>
            <person name="Lindquist E.A."/>
            <person name="Lipzen A."/>
            <person name="Lundell T."/>
            <person name="Morin E."/>
            <person name="Murat C."/>
            <person name="Riley R."/>
            <person name="Ohm R."/>
            <person name="Sun H."/>
            <person name="Tunlid A."/>
            <person name="Henrissat B."/>
            <person name="Grigoriev I.V."/>
            <person name="Hibbett D.S."/>
            <person name="Martin F."/>
        </authorList>
    </citation>
    <scope>NUCLEOTIDE SEQUENCE [LARGE SCALE GENOMIC DNA]</scope>
    <source>
        <strain evidence="3">Marx 270</strain>
    </source>
</reference>
<dbReference type="HOGENOM" id="CLU_2868595_0_0_1"/>
<accession>A0A0C3N0E5</accession>